<sequence>ETLTKKKKEKRRRKCNHANSLLNFITLMTGPRMKATEEIVQETVQAQNDLVFEAVQDKGNMEQAVLEMQKRFETREAEFMEMKSNLKHLEVLVAQQSKDFQQLCEQLGQLNVPSVLAELKRFISMPQVFGHMKDSTSQTSPLLVQNLSSTRQKNDTSEEPIIWQGQALPAAWNPSMDSLQSGEFCVWDEETKSDAFRKETVLPAVGPRKGNGHAKNKAVQTNCNWDTTKTGPKYHGSSIPGHKVPGDRDLVSQGTSQLISLNLNNNIQNSCQKYQAKSMFLSDPCEQLVTKQKGKTIERRRKDNKQQPRKSHRGRLRAKKQEQIPSKTCAFNSKYQSPQPPVSGPQRMPLGQQELFAQPLHLQGPRSPIKSICPVLGGKVRSSKTTRAAQERLLQLSGCTSQDRSLLSSSSSQGDHQMSWFSDLNFGSSEPTLCKELGKNLLYDLGFDSSDDGF</sequence>
<feature type="compositionally biased region" description="Polar residues" evidence="1">
    <location>
        <begin position="323"/>
        <end position="337"/>
    </location>
</feature>
<organism evidence="2 3">
    <name type="scientific">Carlito syrichta</name>
    <name type="common">Philippine tarsier</name>
    <name type="synonym">Tarsius syrichta</name>
    <dbReference type="NCBI Taxonomy" id="1868482"/>
    <lineage>
        <taxon>Eukaryota</taxon>
        <taxon>Metazoa</taxon>
        <taxon>Chordata</taxon>
        <taxon>Craniata</taxon>
        <taxon>Vertebrata</taxon>
        <taxon>Euteleostomi</taxon>
        <taxon>Mammalia</taxon>
        <taxon>Eutheria</taxon>
        <taxon>Euarchontoglires</taxon>
        <taxon>Primates</taxon>
        <taxon>Haplorrhini</taxon>
        <taxon>Tarsiiformes</taxon>
        <taxon>Tarsiidae</taxon>
        <taxon>Carlito</taxon>
    </lineage>
</organism>
<dbReference type="Proteomes" id="UP000189704">
    <property type="component" value="Unplaced"/>
</dbReference>
<dbReference type="GO" id="GO:0042138">
    <property type="term" value="P:meiotic DNA double-strand break formation"/>
    <property type="evidence" value="ECO:0007669"/>
    <property type="project" value="InterPro"/>
</dbReference>
<feature type="region of interest" description="Disordered" evidence="1">
    <location>
        <begin position="291"/>
        <end position="349"/>
    </location>
</feature>
<evidence type="ECO:0000313" key="3">
    <source>
        <dbReference type="RefSeq" id="XP_008046126.1"/>
    </source>
</evidence>
<dbReference type="STRING" id="1868482.ENSTSYP00000001864"/>
<dbReference type="PANTHER" id="PTHR35662:SF1">
    <property type="entry name" value="INTERACTOR OF HORMAD1 PROTEIN 1"/>
    <property type="match status" value="1"/>
</dbReference>
<protein>
    <submittedName>
        <fullName evidence="3">Interactor of HORMAD1 protein 1</fullName>
    </submittedName>
</protein>
<dbReference type="GO" id="GO:0007129">
    <property type="term" value="P:homologous chromosome pairing at meiosis"/>
    <property type="evidence" value="ECO:0007669"/>
    <property type="project" value="TreeGrafter"/>
</dbReference>
<dbReference type="GO" id="GO:0000794">
    <property type="term" value="C:condensed nuclear chromosome"/>
    <property type="evidence" value="ECO:0007669"/>
    <property type="project" value="TreeGrafter"/>
</dbReference>
<dbReference type="PANTHER" id="PTHR35662">
    <property type="entry name" value="INTERACTOR OF HORMAD1 PROTEIN 1"/>
    <property type="match status" value="1"/>
</dbReference>
<dbReference type="KEGG" id="csyr:103249292"/>
<feature type="compositionally biased region" description="Basic residues" evidence="1">
    <location>
        <begin position="307"/>
        <end position="318"/>
    </location>
</feature>
<dbReference type="Pfam" id="PF15771">
    <property type="entry name" value="IHO1"/>
    <property type="match status" value="1"/>
</dbReference>
<dbReference type="AlphaFoldDB" id="A0A1U7SX43"/>
<evidence type="ECO:0000313" key="2">
    <source>
        <dbReference type="Proteomes" id="UP000189704"/>
    </source>
</evidence>
<reference evidence="3" key="1">
    <citation type="submission" date="2025-08" db="UniProtKB">
        <authorList>
            <consortium name="RefSeq"/>
        </authorList>
    </citation>
    <scope>IDENTIFICATION</scope>
</reference>
<proteinExistence type="predicted"/>
<dbReference type="InterPro" id="IPR031529">
    <property type="entry name" value="IHO1"/>
</dbReference>
<dbReference type="RefSeq" id="XP_008046126.1">
    <property type="nucleotide sequence ID" value="XM_008047935.1"/>
</dbReference>
<accession>A0A1U7SX43</accession>
<feature type="non-terminal residue" evidence="3">
    <location>
        <position position="1"/>
    </location>
</feature>
<name>A0A1U7SX43_CARSF</name>
<gene>
    <name evidence="3" type="primary">CCDC36</name>
</gene>
<evidence type="ECO:0000256" key="1">
    <source>
        <dbReference type="SAM" id="MobiDB-lite"/>
    </source>
</evidence>
<keyword evidence="2" id="KW-1185">Reference proteome</keyword>
<dbReference type="CTD" id="339834"/>
<dbReference type="GO" id="GO:0006310">
    <property type="term" value="P:DNA recombination"/>
    <property type="evidence" value="ECO:0007669"/>
    <property type="project" value="InterPro"/>
</dbReference>
<feature type="compositionally biased region" description="Basic and acidic residues" evidence="1">
    <location>
        <begin position="295"/>
        <end position="306"/>
    </location>
</feature>
<dbReference type="GeneID" id="103249292"/>
<dbReference type="OrthoDB" id="10066605at2759"/>